<dbReference type="VEuPathDB" id="CryptoDB:Cvel_25189"/>
<dbReference type="AlphaFoldDB" id="A0A0G4H8K5"/>
<gene>
    <name evidence="1" type="ORF">Cvel_25189</name>
</gene>
<evidence type="ECO:0000313" key="1">
    <source>
        <dbReference type="EMBL" id="CEM40269.1"/>
    </source>
</evidence>
<accession>A0A0G4H8K5</accession>
<organism evidence="1">
    <name type="scientific">Chromera velia CCMP2878</name>
    <dbReference type="NCBI Taxonomy" id="1169474"/>
    <lineage>
        <taxon>Eukaryota</taxon>
        <taxon>Sar</taxon>
        <taxon>Alveolata</taxon>
        <taxon>Colpodellida</taxon>
        <taxon>Chromeraceae</taxon>
        <taxon>Chromera</taxon>
    </lineage>
</organism>
<dbReference type="EMBL" id="CDMZ01002005">
    <property type="protein sequence ID" value="CEM40269.1"/>
    <property type="molecule type" value="Genomic_DNA"/>
</dbReference>
<reference evidence="1" key="1">
    <citation type="submission" date="2014-11" db="EMBL/GenBank/DDBJ databases">
        <authorList>
            <person name="Otto D Thomas"/>
            <person name="Naeem Raeece"/>
        </authorList>
    </citation>
    <scope>NUCLEOTIDE SEQUENCE</scope>
</reference>
<sequence>MPVENLELLRNFRAEVGHPFYHFLQHFHLGPCDVVLNVDPHLVPVGEGEPAAPLVRVPENGYSICILLYLLDDVRIVREAEDAYGLRLHTLDRDAPMGSVLLGTYGKSPAVGNREYNKENVVGMTTGDSLSDGASEK</sequence>
<dbReference type="PhylomeDB" id="A0A0G4H8K5"/>
<name>A0A0G4H8K5_9ALVE</name>
<proteinExistence type="predicted"/>
<protein>
    <submittedName>
        <fullName evidence="1">Uncharacterized protein</fullName>
    </submittedName>
</protein>